<dbReference type="OrthoDB" id="159701at2"/>
<organism evidence="2 3">
    <name type="scientific">Natronincola peptidivorans</name>
    <dbReference type="NCBI Taxonomy" id="426128"/>
    <lineage>
        <taxon>Bacteria</taxon>
        <taxon>Bacillati</taxon>
        <taxon>Bacillota</taxon>
        <taxon>Clostridia</taxon>
        <taxon>Peptostreptococcales</taxon>
        <taxon>Natronincolaceae</taxon>
        <taxon>Natronincola</taxon>
    </lineage>
</organism>
<feature type="transmembrane region" description="Helical" evidence="1">
    <location>
        <begin position="43"/>
        <end position="64"/>
    </location>
</feature>
<feature type="transmembrane region" description="Helical" evidence="1">
    <location>
        <begin position="113"/>
        <end position="129"/>
    </location>
</feature>
<protein>
    <submittedName>
        <fullName evidence="2">Uncharacterized protein</fullName>
    </submittedName>
</protein>
<dbReference type="RefSeq" id="WP_090445934.1">
    <property type="nucleotide sequence ID" value="NZ_FOHU01000017.1"/>
</dbReference>
<evidence type="ECO:0000256" key="1">
    <source>
        <dbReference type="SAM" id="Phobius"/>
    </source>
</evidence>
<dbReference type="EMBL" id="FOHU01000017">
    <property type="protein sequence ID" value="SET64144.1"/>
    <property type="molecule type" value="Genomic_DNA"/>
</dbReference>
<dbReference type="Proteomes" id="UP000199568">
    <property type="component" value="Unassembled WGS sequence"/>
</dbReference>
<reference evidence="2 3" key="1">
    <citation type="submission" date="2016-10" db="EMBL/GenBank/DDBJ databases">
        <authorList>
            <person name="de Groot N.N."/>
        </authorList>
    </citation>
    <scope>NUCLEOTIDE SEQUENCE [LARGE SCALE GENOMIC DNA]</scope>
    <source>
        <strain evidence="2 3">DSM 18979</strain>
    </source>
</reference>
<evidence type="ECO:0000313" key="3">
    <source>
        <dbReference type="Proteomes" id="UP000199568"/>
    </source>
</evidence>
<keyword evidence="1" id="KW-0812">Transmembrane</keyword>
<keyword evidence="3" id="KW-1185">Reference proteome</keyword>
<dbReference type="AlphaFoldDB" id="A0A1I0G2P7"/>
<evidence type="ECO:0000313" key="2">
    <source>
        <dbReference type="EMBL" id="SET64144.1"/>
    </source>
</evidence>
<keyword evidence="1" id="KW-1133">Transmembrane helix</keyword>
<accession>A0A1I0G2P7</accession>
<feature type="transmembrane region" description="Helical" evidence="1">
    <location>
        <begin position="70"/>
        <end position="92"/>
    </location>
</feature>
<sequence length="130" mass="14186">MFIKAFGTTLSIAALITSVAMMTMGAKWQKIEQAAYASSKRPWWFVTVSILLLAFYAMALIEFISAQKTVAGWILMVAIPVLWIVKAAVIIFNPRGRAAVSGISGDQAWIKIGLARLPIAILVGLLTWFA</sequence>
<keyword evidence="1" id="KW-0472">Membrane</keyword>
<gene>
    <name evidence="2" type="ORF">SAMN05660297_03014</name>
</gene>
<proteinExistence type="predicted"/>
<feature type="transmembrane region" description="Helical" evidence="1">
    <location>
        <begin position="6"/>
        <end position="23"/>
    </location>
</feature>
<name>A0A1I0G2P7_9FIRM</name>